<dbReference type="EMBL" id="JAJSOF020000009">
    <property type="protein sequence ID" value="KAJ4446757.1"/>
    <property type="molecule type" value="Genomic_DNA"/>
</dbReference>
<proteinExistence type="predicted"/>
<keyword evidence="2" id="KW-1185">Reference proteome</keyword>
<accession>A0ABQ8TJW9</accession>
<comment type="caution">
    <text evidence="1">The sequence shown here is derived from an EMBL/GenBank/DDBJ whole genome shotgun (WGS) entry which is preliminary data.</text>
</comment>
<organism evidence="1 2">
    <name type="scientific">Periplaneta americana</name>
    <name type="common">American cockroach</name>
    <name type="synonym">Blatta americana</name>
    <dbReference type="NCBI Taxonomy" id="6978"/>
    <lineage>
        <taxon>Eukaryota</taxon>
        <taxon>Metazoa</taxon>
        <taxon>Ecdysozoa</taxon>
        <taxon>Arthropoda</taxon>
        <taxon>Hexapoda</taxon>
        <taxon>Insecta</taxon>
        <taxon>Pterygota</taxon>
        <taxon>Neoptera</taxon>
        <taxon>Polyneoptera</taxon>
        <taxon>Dictyoptera</taxon>
        <taxon>Blattodea</taxon>
        <taxon>Blattoidea</taxon>
        <taxon>Blattidae</taxon>
        <taxon>Blattinae</taxon>
        <taxon>Periplaneta</taxon>
    </lineage>
</organism>
<evidence type="ECO:0000313" key="1">
    <source>
        <dbReference type="EMBL" id="KAJ4446757.1"/>
    </source>
</evidence>
<sequence>MLDEGIDCYEDRSKSNALQNCEAMYEYHGMLINTIQYNSTSILPLSGLELILPAIHYDTDRLRPYMREVIPQIPRTDHSCLVNQVARPLIMSNASFLGLVKVSCNISALPPYQWQLDYFRGYQLELCDVVYAVGNFMVYGGCTVYFIFPERTLIFSSADWRNDTYRRPRLGDRANVQLCAAVSGRTWDPKNGLASMLTGYELHRACMELSQESHFQSSTSPINDSRTQECCLGRMGPFASGELRCVGTEYAPSHTRVPQVARIARPRNDYRKAIVALLSVLTCVCRHAEGGEVRADGSTVSSKKMNK</sequence>
<dbReference type="Proteomes" id="UP001148838">
    <property type="component" value="Unassembled WGS sequence"/>
</dbReference>
<evidence type="ECO:0000313" key="2">
    <source>
        <dbReference type="Proteomes" id="UP001148838"/>
    </source>
</evidence>
<reference evidence="1 2" key="1">
    <citation type="journal article" date="2022" name="Allergy">
        <title>Genome assembly and annotation of Periplaneta americana reveal a comprehensive cockroach allergen profile.</title>
        <authorList>
            <person name="Wang L."/>
            <person name="Xiong Q."/>
            <person name="Saelim N."/>
            <person name="Wang L."/>
            <person name="Nong W."/>
            <person name="Wan A.T."/>
            <person name="Shi M."/>
            <person name="Liu X."/>
            <person name="Cao Q."/>
            <person name="Hui J.H.L."/>
            <person name="Sookrung N."/>
            <person name="Leung T.F."/>
            <person name="Tungtrongchitr A."/>
            <person name="Tsui S.K.W."/>
        </authorList>
    </citation>
    <scope>NUCLEOTIDE SEQUENCE [LARGE SCALE GENOMIC DNA]</scope>
    <source>
        <strain evidence="1">PWHHKU_190912</strain>
    </source>
</reference>
<name>A0ABQ8TJW9_PERAM</name>
<gene>
    <name evidence="1" type="ORF">ANN_13454</name>
</gene>
<protein>
    <submittedName>
        <fullName evidence="1">Uncharacterized protein</fullName>
    </submittedName>
</protein>